<organism evidence="1 2">
    <name type="scientific">Klebsiella huaxiensis</name>
    <dbReference type="NCBI Taxonomy" id="2153354"/>
    <lineage>
        <taxon>Bacteria</taxon>
        <taxon>Pseudomonadati</taxon>
        <taxon>Pseudomonadota</taxon>
        <taxon>Gammaproteobacteria</taxon>
        <taxon>Enterobacterales</taxon>
        <taxon>Enterobacteriaceae</taxon>
        <taxon>Klebsiella/Raoultella group</taxon>
        <taxon>Klebsiella</taxon>
    </lineage>
</organism>
<dbReference type="RefSeq" id="WP_181247378.1">
    <property type="nucleotide sequence ID" value="NZ_JAPQEX020000001.1"/>
</dbReference>
<accession>A0ABT6EC81</accession>
<proteinExistence type="predicted"/>
<dbReference type="Pfam" id="PF05866">
    <property type="entry name" value="RusA"/>
    <property type="match status" value="1"/>
</dbReference>
<evidence type="ECO:0000313" key="2">
    <source>
        <dbReference type="Proteomes" id="UP001075001"/>
    </source>
</evidence>
<dbReference type="SUPFAM" id="SSF103084">
    <property type="entry name" value="Holliday junction resolvase RusA"/>
    <property type="match status" value="1"/>
</dbReference>
<dbReference type="InterPro" id="IPR036614">
    <property type="entry name" value="RusA-like_sf"/>
</dbReference>
<reference evidence="1" key="1">
    <citation type="submission" date="2023-03" db="EMBL/GenBank/DDBJ databases">
        <title>identification of new KPC variant in Klebsiella huaxiensis from the Hospital Sewage Samples in China.</title>
        <authorList>
            <person name="Wu Y."/>
        </authorList>
    </citation>
    <scope>NUCLEOTIDE SEQUENCE</scope>
    <source>
        <strain evidence="1">ZR-9</strain>
    </source>
</reference>
<protein>
    <submittedName>
        <fullName evidence="1">RusA family crossover junction endodeoxyribonuclease</fullName>
    </submittedName>
</protein>
<name>A0ABT6EC81_9ENTR</name>
<dbReference type="InterPro" id="IPR008822">
    <property type="entry name" value="Endonuclease_RusA-like"/>
</dbReference>
<gene>
    <name evidence="1" type="ORF">OXR69_013985</name>
</gene>
<keyword evidence="2" id="KW-1185">Reference proteome</keyword>
<comment type="caution">
    <text evidence="1">The sequence shown here is derived from an EMBL/GenBank/DDBJ whole genome shotgun (WGS) entry which is preliminary data.</text>
</comment>
<dbReference type="EMBL" id="JAPQEX020000001">
    <property type="protein sequence ID" value="MDG1642968.1"/>
    <property type="molecule type" value="Genomic_DNA"/>
</dbReference>
<evidence type="ECO:0000313" key="1">
    <source>
        <dbReference type="EMBL" id="MDG1642968.1"/>
    </source>
</evidence>
<dbReference type="Gene3D" id="3.30.1330.70">
    <property type="entry name" value="Holliday junction resolvase RusA"/>
    <property type="match status" value="1"/>
</dbReference>
<dbReference type="Proteomes" id="UP001075001">
    <property type="component" value="Unassembled WGS sequence"/>
</dbReference>
<sequence length="122" mass="13933">MQIFNITPMGKPRQTRADKWKQRDVVLRYRAFCDEVRLKNVVMPEAGSHITFILPMPASWSQKKRAVMNGQAHQQKPDVDNMIKALMDALYADDAHIWDLRVTKLWGVTGQILISDIGEVAA</sequence>